<feature type="signal peptide" evidence="2">
    <location>
        <begin position="1"/>
        <end position="33"/>
    </location>
</feature>
<dbReference type="Pfam" id="PF03793">
    <property type="entry name" value="PASTA"/>
    <property type="match status" value="1"/>
</dbReference>
<dbReference type="PROSITE" id="PS51257">
    <property type="entry name" value="PROKAR_LIPOPROTEIN"/>
    <property type="match status" value="1"/>
</dbReference>
<dbReference type="SMART" id="SM00740">
    <property type="entry name" value="PASTA"/>
    <property type="match status" value="1"/>
</dbReference>
<organism evidence="4 5">
    <name type="scientific">Actinomyces weissii</name>
    <dbReference type="NCBI Taxonomy" id="675090"/>
    <lineage>
        <taxon>Bacteria</taxon>
        <taxon>Bacillati</taxon>
        <taxon>Actinomycetota</taxon>
        <taxon>Actinomycetes</taxon>
        <taxon>Actinomycetales</taxon>
        <taxon>Actinomycetaceae</taxon>
        <taxon>Actinomyces</taxon>
    </lineage>
</organism>
<sequence length="245" mass="25464">MKTLPIYSPSSVARWSRAAALLAACLVFVPALSACDEAPQKPAASASQAAAAQVTVPDVVGMKVDQARSALSDAGLTGTVNLKDVKGVAQAKKESEWSVVSQTPAAGEKVSADQEISLDVRNDVAEAEASASVAAQAAAEEQAAKEKAEQERLAQEQAAQAEQERQAQEQAERERQAQEQAAKQAEPPASQQIQPFVGGGGQGQGSAYYASCKDAKAAGAAPLYRGDPGYRDGLDRDHDGVACER</sequence>
<feature type="domain" description="PASTA" evidence="3">
    <location>
        <begin position="50"/>
        <end position="122"/>
    </location>
</feature>
<feature type="chain" id="PRO_5039465639" evidence="2">
    <location>
        <begin position="34"/>
        <end position="245"/>
    </location>
</feature>
<evidence type="ECO:0000256" key="1">
    <source>
        <dbReference type="SAM" id="MobiDB-lite"/>
    </source>
</evidence>
<dbReference type="Pfam" id="PF05901">
    <property type="entry name" value="Excalibur"/>
    <property type="match status" value="1"/>
</dbReference>
<name>A0A7T7MAM2_9ACTO</name>
<keyword evidence="2" id="KW-0732">Signal</keyword>
<dbReference type="InterPro" id="IPR008613">
    <property type="entry name" value="Excalibur_Ca-bd_domain"/>
</dbReference>
<dbReference type="PROSITE" id="PS51178">
    <property type="entry name" value="PASTA"/>
    <property type="match status" value="1"/>
</dbReference>
<feature type="compositionally biased region" description="Low complexity" evidence="1">
    <location>
        <begin position="178"/>
        <end position="192"/>
    </location>
</feature>
<proteinExistence type="predicted"/>
<dbReference type="EMBL" id="CP066802">
    <property type="protein sequence ID" value="QQM67986.1"/>
    <property type="molecule type" value="Genomic_DNA"/>
</dbReference>
<dbReference type="SMART" id="SM00894">
    <property type="entry name" value="Excalibur"/>
    <property type="match status" value="1"/>
</dbReference>
<reference evidence="4 5" key="1">
    <citation type="submission" date="2020-12" db="EMBL/GenBank/DDBJ databases">
        <authorList>
            <person name="Zhou J."/>
        </authorList>
    </citation>
    <scope>NUCLEOTIDE SEQUENCE [LARGE SCALE GENOMIC DNA]</scope>
    <source>
        <strain evidence="4 5">CCUG 61299</strain>
    </source>
</reference>
<evidence type="ECO:0000256" key="2">
    <source>
        <dbReference type="SAM" id="SignalP"/>
    </source>
</evidence>
<accession>A0A7T7MAM2</accession>
<protein>
    <submittedName>
        <fullName evidence="4">PASTA domain-containing protein</fullName>
    </submittedName>
</protein>
<keyword evidence="5" id="KW-1185">Reference proteome</keyword>
<feature type="compositionally biased region" description="Basic and acidic residues" evidence="1">
    <location>
        <begin position="142"/>
        <end position="154"/>
    </location>
</feature>
<feature type="region of interest" description="Disordered" evidence="1">
    <location>
        <begin position="136"/>
        <end position="207"/>
    </location>
</feature>
<feature type="compositionally biased region" description="Basic and acidic residues" evidence="1">
    <location>
        <begin position="162"/>
        <end position="177"/>
    </location>
</feature>
<evidence type="ECO:0000259" key="3">
    <source>
        <dbReference type="PROSITE" id="PS51178"/>
    </source>
</evidence>
<dbReference type="RefSeq" id="WP_200277374.1">
    <property type="nucleotide sequence ID" value="NZ_CP066802.1"/>
</dbReference>
<feature type="compositionally biased region" description="Basic and acidic residues" evidence="1">
    <location>
        <begin position="228"/>
        <end position="245"/>
    </location>
</feature>
<dbReference type="InterPro" id="IPR005543">
    <property type="entry name" value="PASTA_dom"/>
</dbReference>
<dbReference type="Proteomes" id="UP000595895">
    <property type="component" value="Chromosome"/>
</dbReference>
<evidence type="ECO:0000313" key="4">
    <source>
        <dbReference type="EMBL" id="QQM67986.1"/>
    </source>
</evidence>
<evidence type="ECO:0000313" key="5">
    <source>
        <dbReference type="Proteomes" id="UP000595895"/>
    </source>
</evidence>
<feature type="region of interest" description="Disordered" evidence="1">
    <location>
        <begin position="221"/>
        <end position="245"/>
    </location>
</feature>
<dbReference type="CDD" id="cd06577">
    <property type="entry name" value="PASTA_pknB"/>
    <property type="match status" value="1"/>
</dbReference>
<dbReference type="Gene3D" id="3.30.10.20">
    <property type="match status" value="1"/>
</dbReference>
<dbReference type="AlphaFoldDB" id="A0A7T7MAM2"/>
<dbReference type="KEGG" id="awe:JG540_03765"/>
<gene>
    <name evidence="4" type="ORF">JG540_03765</name>
</gene>